<evidence type="ECO:0000256" key="1">
    <source>
        <dbReference type="ARBA" id="ARBA00009437"/>
    </source>
</evidence>
<dbReference type="Pfam" id="PF00126">
    <property type="entry name" value="HTH_1"/>
    <property type="match status" value="1"/>
</dbReference>
<dbReference type="eggNOG" id="COG0583">
    <property type="taxonomic scope" value="Bacteria"/>
</dbReference>
<protein>
    <submittedName>
        <fullName evidence="6">LysR family transcriptional regulator</fullName>
    </submittedName>
</protein>
<dbReference type="PANTHER" id="PTHR30419">
    <property type="entry name" value="HTH-TYPE TRANSCRIPTIONAL REGULATOR YBHD"/>
    <property type="match status" value="1"/>
</dbReference>
<dbReference type="PROSITE" id="PS50931">
    <property type="entry name" value="HTH_LYSR"/>
    <property type="match status" value="1"/>
</dbReference>
<accession>X5A5H2</accession>
<evidence type="ECO:0000259" key="5">
    <source>
        <dbReference type="PROSITE" id="PS50931"/>
    </source>
</evidence>
<dbReference type="InterPro" id="IPR036390">
    <property type="entry name" value="WH_DNA-bd_sf"/>
</dbReference>
<organism evidence="6 7">
    <name type="scientific">Paenibacillus sabinae T27</name>
    <dbReference type="NCBI Taxonomy" id="1268072"/>
    <lineage>
        <taxon>Bacteria</taxon>
        <taxon>Bacillati</taxon>
        <taxon>Bacillota</taxon>
        <taxon>Bacilli</taxon>
        <taxon>Bacillales</taxon>
        <taxon>Paenibacillaceae</taxon>
        <taxon>Paenibacillus</taxon>
    </lineage>
</organism>
<name>X5A5H2_9BACL</name>
<evidence type="ECO:0000256" key="4">
    <source>
        <dbReference type="ARBA" id="ARBA00023163"/>
    </source>
</evidence>
<dbReference type="PANTHER" id="PTHR30419:SF24">
    <property type="entry name" value="HTH-TYPE TRANSCRIPTIONAL REGULATOR CZCR"/>
    <property type="match status" value="1"/>
</dbReference>
<dbReference type="FunFam" id="1.10.10.10:FF:000001">
    <property type="entry name" value="LysR family transcriptional regulator"/>
    <property type="match status" value="1"/>
</dbReference>
<dbReference type="GO" id="GO:0005829">
    <property type="term" value="C:cytosol"/>
    <property type="evidence" value="ECO:0007669"/>
    <property type="project" value="TreeGrafter"/>
</dbReference>
<dbReference type="InterPro" id="IPR050950">
    <property type="entry name" value="HTH-type_LysR_regulators"/>
</dbReference>
<dbReference type="Proteomes" id="UP000019772">
    <property type="component" value="Chromosome"/>
</dbReference>
<evidence type="ECO:0000256" key="3">
    <source>
        <dbReference type="ARBA" id="ARBA00023125"/>
    </source>
</evidence>
<dbReference type="Gene3D" id="3.40.190.290">
    <property type="match status" value="1"/>
</dbReference>
<dbReference type="InterPro" id="IPR036388">
    <property type="entry name" value="WH-like_DNA-bd_sf"/>
</dbReference>
<dbReference type="SUPFAM" id="SSF53850">
    <property type="entry name" value="Periplasmic binding protein-like II"/>
    <property type="match status" value="1"/>
</dbReference>
<keyword evidence="7" id="KW-1185">Reference proteome</keyword>
<sequence>MNFYYKEHIKFVMNKVQIELFVKIAESGSFTRAGQEMNMTQPAVSRAISTLEAELDVQLLVRDRRGISLTEVGKRILVAFRDILKGFGKVEQEIAAEKGLEKGLITIGAFPAASSYFIPKIIGAINRQYPQLEFRLHEGTIAEVKEWLETGVIDVGILIPPTDEFDSFPLFREKLYAVLPAGHPLAKKSVVKVRDFEKESMLICKSGYEPPVVELFERTGVNLNVKYVINSYHTALNMVREGLASAVMAQLSLLSPPDGVAIRELEPPAYRDIRLAVHSADRCSIAVRLFIDTALKLFAEGEEGDLKPEAGIDRIHM</sequence>
<dbReference type="HOGENOM" id="CLU_039613_6_2_9"/>
<gene>
    <name evidence="6" type="ORF">PSAB_23205</name>
</gene>
<dbReference type="Gene3D" id="1.10.10.10">
    <property type="entry name" value="Winged helix-like DNA-binding domain superfamily/Winged helix DNA-binding domain"/>
    <property type="match status" value="1"/>
</dbReference>
<proteinExistence type="inferred from homology"/>
<dbReference type="AlphaFoldDB" id="X5A5H2"/>
<dbReference type="GO" id="GO:0003677">
    <property type="term" value="F:DNA binding"/>
    <property type="evidence" value="ECO:0007669"/>
    <property type="project" value="UniProtKB-KW"/>
</dbReference>
<evidence type="ECO:0000313" key="6">
    <source>
        <dbReference type="EMBL" id="AHV99528.1"/>
    </source>
</evidence>
<dbReference type="EMBL" id="CP004078">
    <property type="protein sequence ID" value="AHV99528.1"/>
    <property type="molecule type" value="Genomic_DNA"/>
</dbReference>
<reference evidence="6 7" key="1">
    <citation type="journal article" date="2014" name="PLoS Genet.">
        <title>Comparative Genomic Analysis of N2-Fixing and Non-N2-Fixing Paenibacillus spp.: Organization, Evolution and Expression of the Nitrogen Fixation Genes.</title>
        <authorList>
            <person name="Xie J.B."/>
            <person name="Du Z."/>
            <person name="Bai L."/>
            <person name="Tian C."/>
            <person name="Zhang Y."/>
            <person name="Xie J.Y."/>
            <person name="Wang T."/>
            <person name="Liu X."/>
            <person name="Chen X."/>
            <person name="Cheng Q."/>
            <person name="Chen S."/>
            <person name="Li J."/>
        </authorList>
    </citation>
    <scope>NUCLEOTIDE SEQUENCE [LARGE SCALE GENOMIC DNA]</scope>
    <source>
        <strain evidence="6 7">T27</strain>
    </source>
</reference>
<evidence type="ECO:0000313" key="7">
    <source>
        <dbReference type="Proteomes" id="UP000019772"/>
    </source>
</evidence>
<dbReference type="SUPFAM" id="SSF46785">
    <property type="entry name" value="Winged helix' DNA-binding domain"/>
    <property type="match status" value="1"/>
</dbReference>
<dbReference type="CDD" id="cd05466">
    <property type="entry name" value="PBP2_LTTR_substrate"/>
    <property type="match status" value="1"/>
</dbReference>
<feature type="domain" description="HTH lysR-type" evidence="5">
    <location>
        <begin position="17"/>
        <end position="70"/>
    </location>
</feature>
<keyword evidence="4" id="KW-0804">Transcription</keyword>
<dbReference type="Pfam" id="PF03466">
    <property type="entry name" value="LysR_substrate"/>
    <property type="match status" value="1"/>
</dbReference>
<keyword evidence="3" id="KW-0238">DNA-binding</keyword>
<dbReference type="STRING" id="1268072.PSAB_23205"/>
<dbReference type="InterPro" id="IPR000847">
    <property type="entry name" value="LysR_HTH_N"/>
</dbReference>
<dbReference type="PRINTS" id="PR00039">
    <property type="entry name" value="HTHLYSR"/>
</dbReference>
<dbReference type="InterPro" id="IPR005119">
    <property type="entry name" value="LysR_subst-bd"/>
</dbReference>
<dbReference type="PATRIC" id="fig|1268072.3.peg.4787"/>
<dbReference type="KEGG" id="psab:PSAB_23205"/>
<evidence type="ECO:0000256" key="2">
    <source>
        <dbReference type="ARBA" id="ARBA00023015"/>
    </source>
</evidence>
<comment type="similarity">
    <text evidence="1">Belongs to the LysR transcriptional regulatory family.</text>
</comment>
<dbReference type="GO" id="GO:0003700">
    <property type="term" value="F:DNA-binding transcription factor activity"/>
    <property type="evidence" value="ECO:0007669"/>
    <property type="project" value="InterPro"/>
</dbReference>
<keyword evidence="2" id="KW-0805">Transcription regulation</keyword>